<proteinExistence type="predicted"/>
<sequence>MTFRDINAVKNVQLRLEECGLYPKAIDGVWGGGCRDGAITLFGDHAKANGIKDDPGFIKMGTIPGDVIKELQLILASFNLYSGAIDGLWGRGTSTGLATVVEGYRARRNLPKYNRAWSKRVSPQFIQMIEDWVKARGLPADAVDWLMACMNFESGGTFDPRIQNIGGSNYFGLIQFGEMAAKDLGYTLRQVIAMDQLTQLKLVFAYFDMWAKRGKKYTQLEDFYLTILYPAAVGMKADETLWRKDLANGAPNKSYVQNRGFDKNKDGLITIGEICTTIYTSYFDGMLTKNRGIL</sequence>
<dbReference type="SUPFAM" id="SSF53955">
    <property type="entry name" value="Lysozyme-like"/>
    <property type="match status" value="1"/>
</dbReference>
<dbReference type="Proteomes" id="UP000225553">
    <property type="component" value="Segment"/>
</dbReference>
<keyword evidence="2" id="KW-1185">Reference proteome</keyword>
<evidence type="ECO:0000313" key="1">
    <source>
        <dbReference type="EMBL" id="ASU03439.1"/>
    </source>
</evidence>
<dbReference type="PROSITE" id="PS00018">
    <property type="entry name" value="EF_HAND_1"/>
    <property type="match status" value="1"/>
</dbReference>
<organism evidence="1 2">
    <name type="scientific">Erwinia phage vB_EamM_RisingSun</name>
    <dbReference type="NCBI Taxonomy" id="2026080"/>
    <lineage>
        <taxon>Viruses</taxon>
        <taxon>Duplodnaviria</taxon>
        <taxon>Heunggongvirae</taxon>
        <taxon>Uroviricota</taxon>
        <taxon>Caudoviricetes</taxon>
        <taxon>Chimalliviridae</taxon>
        <taxon>Risingsunvirus</taxon>
        <taxon>Risingsunvirus risingsun</taxon>
    </lineage>
</organism>
<name>A0A223LIX2_9CAUD</name>
<reference evidence="2" key="1">
    <citation type="submission" date="2017-07" db="EMBL/GenBank/DDBJ databases">
        <authorList>
            <person name="Putnam M.J."/>
            <person name="Sharma R."/>
            <person name="Kruger J.L."/>
            <person name="Berg J.A."/>
            <person name="Payne A.M."/>
            <person name="Fajardo C.P."/>
            <person name="Breakwell D.P."/>
            <person name="Hope S."/>
            <person name="Grose J.H."/>
        </authorList>
    </citation>
    <scope>NUCLEOTIDE SEQUENCE [LARGE SCALE GENOMIC DNA]</scope>
</reference>
<gene>
    <name evidence="1" type="ORF">RISINGSUN_231</name>
</gene>
<dbReference type="InterPro" id="IPR018247">
    <property type="entry name" value="EF_Hand_1_Ca_BS"/>
</dbReference>
<keyword evidence="1" id="KW-0645">Protease</keyword>
<keyword evidence="1" id="KW-0121">Carboxypeptidase</keyword>
<dbReference type="OrthoDB" id="6480at10239"/>
<dbReference type="EMBL" id="MF459646">
    <property type="protein sequence ID" value="ASU03439.1"/>
    <property type="molecule type" value="Genomic_DNA"/>
</dbReference>
<protein>
    <submittedName>
        <fullName evidence="1">Putative transglycosylase/D-alanyl-D-alanine carboxypeptidase</fullName>
    </submittedName>
</protein>
<dbReference type="GO" id="GO:0004180">
    <property type="term" value="F:carboxypeptidase activity"/>
    <property type="evidence" value="ECO:0007669"/>
    <property type="project" value="UniProtKB-KW"/>
</dbReference>
<evidence type="ECO:0000313" key="2">
    <source>
        <dbReference type="Proteomes" id="UP000225553"/>
    </source>
</evidence>
<accession>A0A223LIX2</accession>
<keyword evidence="1" id="KW-0378">Hydrolase</keyword>
<dbReference type="InterPro" id="IPR023346">
    <property type="entry name" value="Lysozyme-like_dom_sf"/>
</dbReference>